<dbReference type="InterPro" id="IPR029058">
    <property type="entry name" value="AB_hydrolase_fold"/>
</dbReference>
<accession>A0AAE0Y5S5</accession>
<name>A0AAE0Y5S5_9GAST</name>
<evidence type="ECO:0000313" key="10">
    <source>
        <dbReference type="Proteomes" id="UP001283361"/>
    </source>
</evidence>
<proteinExistence type="predicted"/>
<evidence type="ECO:0000256" key="2">
    <source>
        <dbReference type="ARBA" id="ARBA00013254"/>
    </source>
</evidence>
<sequence length="322" mass="36250">MTSLYLYFIHPSMIIQTYFNVMVRWCGMKMKCLKADDSDFVFSYGEKGEQVKGQASILLLHGFTADHFMFAPIVQNIPSHIHVIALDLPGHGFTSPPLEGDDIGFDGQLKRVKQFVDLVGLSKQPFFLVGVSMGGALTGLFAARYPKLVTAISMTCPSMKTPDDSRMISENKDTVLQSGGQLTLDNCPILPQTPERLQYMLDITHYYSRIRYPQQILKGVLKLRKQKNDHHLKLANVIISEESSTLLENNLHRIECPTQVLWGKEDWVVDLSGLDVIRNKAANLQHVAVLDKCGHAVNLDQPAGIAKNIVFFWQKYGHLQVH</sequence>
<dbReference type="EC" id="3.1.1.23" evidence="2"/>
<dbReference type="Gene3D" id="3.40.50.1820">
    <property type="entry name" value="alpha/beta hydrolase"/>
    <property type="match status" value="1"/>
</dbReference>
<evidence type="ECO:0000256" key="1">
    <source>
        <dbReference type="ARBA" id="ARBA00001613"/>
    </source>
</evidence>
<dbReference type="EMBL" id="JAWDGP010006875">
    <property type="protein sequence ID" value="KAK3733846.1"/>
    <property type="molecule type" value="Genomic_DNA"/>
</dbReference>
<comment type="function">
    <text evidence="7">Lipase that preferentially hydrolysis medium-chain saturated monoacylglycerols including 2-arachidonoylglycerol. Through 2-arachidonoylglycerol degradation may regulate endocannabinoid signaling pathways. Also has a lysophosphatidyl lipase activity with a preference for lysophosphatidylglycerol among other lysophospholipids. Also able to degrade bis(monoacylglycero)phosphate (BMP) and constitutes the major enzyme for BMP catabolism. BMP, also known as lysobisphosphatidic acid, is enriched in late endosomes and lysosomes and plays a key role in the formation of intraluminal vesicles and in lipid sorting.</text>
</comment>
<comment type="catalytic activity">
    <reaction evidence="6">
        <text>1-dodecanoylglycerol + H2O = dodecanoate + glycerol + H(+)</text>
        <dbReference type="Rhea" id="RHEA:44316"/>
        <dbReference type="ChEBI" id="CHEBI:15377"/>
        <dbReference type="ChEBI" id="CHEBI:15378"/>
        <dbReference type="ChEBI" id="CHEBI:17754"/>
        <dbReference type="ChEBI" id="CHEBI:18262"/>
        <dbReference type="ChEBI" id="CHEBI:75539"/>
    </reaction>
</comment>
<dbReference type="PRINTS" id="PR00111">
    <property type="entry name" value="ABHYDROLASE"/>
</dbReference>
<comment type="catalytic activity">
    <reaction evidence="1">
        <text>Hydrolyzes glycerol monoesters of long-chain fatty acids.</text>
        <dbReference type="EC" id="3.1.1.23"/>
    </reaction>
</comment>
<comment type="caution">
    <text evidence="9">The sequence shown here is derived from an EMBL/GenBank/DDBJ whole genome shotgun (WGS) entry which is preliminary data.</text>
</comment>
<evidence type="ECO:0000256" key="6">
    <source>
        <dbReference type="ARBA" id="ARBA00047662"/>
    </source>
</evidence>
<dbReference type="GO" id="GO:0031902">
    <property type="term" value="C:late endosome membrane"/>
    <property type="evidence" value="ECO:0007669"/>
    <property type="project" value="UniProtKB-SubCell"/>
</dbReference>
<evidence type="ECO:0000256" key="5">
    <source>
        <dbReference type="ARBA" id="ARBA00046308"/>
    </source>
</evidence>
<dbReference type="GO" id="GO:0031966">
    <property type="term" value="C:mitochondrial membrane"/>
    <property type="evidence" value="ECO:0007669"/>
    <property type="project" value="UniProtKB-SubCell"/>
</dbReference>
<dbReference type="SUPFAM" id="SSF53474">
    <property type="entry name" value="alpha/beta-Hydrolases"/>
    <property type="match status" value="1"/>
</dbReference>
<dbReference type="GO" id="GO:0046464">
    <property type="term" value="P:acylglycerol catabolic process"/>
    <property type="evidence" value="ECO:0007669"/>
    <property type="project" value="TreeGrafter"/>
</dbReference>
<organism evidence="9 10">
    <name type="scientific">Elysia crispata</name>
    <name type="common">lettuce slug</name>
    <dbReference type="NCBI Taxonomy" id="231223"/>
    <lineage>
        <taxon>Eukaryota</taxon>
        <taxon>Metazoa</taxon>
        <taxon>Spiralia</taxon>
        <taxon>Lophotrochozoa</taxon>
        <taxon>Mollusca</taxon>
        <taxon>Gastropoda</taxon>
        <taxon>Heterobranchia</taxon>
        <taxon>Euthyneura</taxon>
        <taxon>Panpulmonata</taxon>
        <taxon>Sacoglossa</taxon>
        <taxon>Placobranchoidea</taxon>
        <taxon>Plakobranchidae</taxon>
        <taxon>Elysia</taxon>
    </lineage>
</organism>
<dbReference type="InterPro" id="IPR050266">
    <property type="entry name" value="AB_hydrolase_sf"/>
</dbReference>
<protein>
    <recommendedName>
        <fullName evidence="2">acylglycerol lipase</fullName>
        <ecNumber evidence="2">3.1.1.23</ecNumber>
    </recommendedName>
</protein>
<feature type="domain" description="AB hydrolase-1" evidence="8">
    <location>
        <begin position="57"/>
        <end position="175"/>
    </location>
</feature>
<dbReference type="AlphaFoldDB" id="A0AAE0Y5S5"/>
<evidence type="ECO:0000313" key="9">
    <source>
        <dbReference type="EMBL" id="KAK3733846.1"/>
    </source>
</evidence>
<dbReference type="PANTHER" id="PTHR43798">
    <property type="entry name" value="MONOACYLGLYCEROL LIPASE"/>
    <property type="match status" value="1"/>
</dbReference>
<dbReference type="Pfam" id="PF00561">
    <property type="entry name" value="Abhydrolase_1"/>
    <property type="match status" value="1"/>
</dbReference>
<evidence type="ECO:0000259" key="8">
    <source>
        <dbReference type="Pfam" id="PF00561"/>
    </source>
</evidence>
<evidence type="ECO:0000256" key="4">
    <source>
        <dbReference type="ARBA" id="ARBA00037874"/>
    </source>
</evidence>
<evidence type="ECO:0000256" key="7">
    <source>
        <dbReference type="ARBA" id="ARBA00049568"/>
    </source>
</evidence>
<reference evidence="9" key="1">
    <citation type="journal article" date="2023" name="G3 (Bethesda)">
        <title>A reference genome for the long-term kleptoplast-retaining sea slug Elysia crispata morphotype clarki.</title>
        <authorList>
            <person name="Eastman K.E."/>
            <person name="Pendleton A.L."/>
            <person name="Shaikh M.A."/>
            <person name="Suttiyut T."/>
            <person name="Ogas R."/>
            <person name="Tomko P."/>
            <person name="Gavelis G."/>
            <person name="Widhalm J.R."/>
            <person name="Wisecaver J.H."/>
        </authorList>
    </citation>
    <scope>NUCLEOTIDE SEQUENCE</scope>
    <source>
        <strain evidence="9">ECLA1</strain>
    </source>
</reference>
<keyword evidence="10" id="KW-1185">Reference proteome</keyword>
<comment type="subcellular location">
    <subcellularLocation>
        <location evidence="3">Late endosome membrane</location>
        <topology evidence="3">Single-pass type II membrane protein</topology>
    </subcellularLocation>
    <subcellularLocation>
        <location evidence="4">Lysosome membrane</location>
        <topology evidence="4">Single-pass type II membrane protein</topology>
    </subcellularLocation>
    <subcellularLocation>
        <location evidence="5">Mitochondrion membrane</location>
        <topology evidence="5">Single-pass type II membrane protein</topology>
    </subcellularLocation>
</comment>
<evidence type="ECO:0000256" key="3">
    <source>
        <dbReference type="ARBA" id="ARBA00037797"/>
    </source>
</evidence>
<dbReference type="InterPro" id="IPR000073">
    <property type="entry name" value="AB_hydrolase_1"/>
</dbReference>
<dbReference type="PANTHER" id="PTHR43798:SF5">
    <property type="entry name" value="MONOACYLGLYCEROL LIPASE ABHD6"/>
    <property type="match status" value="1"/>
</dbReference>
<dbReference type="GO" id="GO:0005765">
    <property type="term" value="C:lysosomal membrane"/>
    <property type="evidence" value="ECO:0007669"/>
    <property type="project" value="UniProtKB-SubCell"/>
</dbReference>
<dbReference type="GO" id="GO:0047372">
    <property type="term" value="F:monoacylglycerol lipase activity"/>
    <property type="evidence" value="ECO:0007669"/>
    <property type="project" value="UniProtKB-EC"/>
</dbReference>
<dbReference type="Proteomes" id="UP001283361">
    <property type="component" value="Unassembled WGS sequence"/>
</dbReference>
<gene>
    <name evidence="9" type="ORF">RRG08_031787</name>
</gene>